<comment type="caution">
    <text evidence="2">The sequence shown here is derived from an EMBL/GenBank/DDBJ whole genome shotgun (WGS) entry which is preliminary data.</text>
</comment>
<evidence type="ECO:0000313" key="3">
    <source>
        <dbReference type="Proteomes" id="UP001605036"/>
    </source>
</evidence>
<protein>
    <submittedName>
        <fullName evidence="2">Uncharacterized protein</fullName>
    </submittedName>
</protein>
<dbReference type="Proteomes" id="UP001605036">
    <property type="component" value="Unassembled WGS sequence"/>
</dbReference>
<gene>
    <name evidence="2" type="ORF">R1flu_029010</name>
</gene>
<reference evidence="2 3" key="1">
    <citation type="submission" date="2024-09" db="EMBL/GenBank/DDBJ databases">
        <title>Chromosome-scale assembly of Riccia fluitans.</title>
        <authorList>
            <person name="Paukszto L."/>
            <person name="Sawicki J."/>
            <person name="Karawczyk K."/>
            <person name="Piernik-Szablinska J."/>
            <person name="Szczecinska M."/>
            <person name="Mazdziarz M."/>
        </authorList>
    </citation>
    <scope>NUCLEOTIDE SEQUENCE [LARGE SCALE GENOMIC DNA]</scope>
    <source>
        <strain evidence="2">Rf_01</strain>
        <tissue evidence="2">Aerial parts of the thallus</tissue>
    </source>
</reference>
<organism evidence="2 3">
    <name type="scientific">Riccia fluitans</name>
    <dbReference type="NCBI Taxonomy" id="41844"/>
    <lineage>
        <taxon>Eukaryota</taxon>
        <taxon>Viridiplantae</taxon>
        <taxon>Streptophyta</taxon>
        <taxon>Embryophyta</taxon>
        <taxon>Marchantiophyta</taxon>
        <taxon>Marchantiopsida</taxon>
        <taxon>Marchantiidae</taxon>
        <taxon>Marchantiales</taxon>
        <taxon>Ricciaceae</taxon>
        <taxon>Riccia</taxon>
    </lineage>
</organism>
<proteinExistence type="predicted"/>
<evidence type="ECO:0000313" key="2">
    <source>
        <dbReference type="EMBL" id="KAL2610437.1"/>
    </source>
</evidence>
<dbReference type="AlphaFoldDB" id="A0ABD1XNE8"/>
<name>A0ABD1XNE8_9MARC</name>
<sequence>MESGTYLVRKARGARNKVACKTSQMESGGERITKGIPIGPNSAKGSNPWSDVSTPEAEHLYFSQLPFQAIEEESVTEVQNPMHKLVNKLAAMHHQKCMAEFELVAAKAKIAMFDDLAA</sequence>
<evidence type="ECO:0000256" key="1">
    <source>
        <dbReference type="SAM" id="MobiDB-lite"/>
    </source>
</evidence>
<dbReference type="EMBL" id="JBHFFA010000008">
    <property type="protein sequence ID" value="KAL2610437.1"/>
    <property type="molecule type" value="Genomic_DNA"/>
</dbReference>
<accession>A0ABD1XNE8</accession>
<keyword evidence="3" id="KW-1185">Reference proteome</keyword>
<feature type="compositionally biased region" description="Polar residues" evidence="1">
    <location>
        <begin position="43"/>
        <end position="52"/>
    </location>
</feature>
<feature type="region of interest" description="Disordered" evidence="1">
    <location>
        <begin position="18"/>
        <end position="52"/>
    </location>
</feature>